<comment type="caution">
    <text evidence="2">The sequence shown here is derived from an EMBL/GenBank/DDBJ whole genome shotgun (WGS) entry which is preliminary data.</text>
</comment>
<name>A0AAD7DG24_MYCRO</name>
<keyword evidence="3" id="KW-1185">Reference proteome</keyword>
<evidence type="ECO:0000313" key="2">
    <source>
        <dbReference type="EMBL" id="KAJ7690832.1"/>
    </source>
</evidence>
<feature type="region of interest" description="Disordered" evidence="1">
    <location>
        <begin position="12"/>
        <end position="33"/>
    </location>
</feature>
<dbReference type="EMBL" id="JARKIE010000062">
    <property type="protein sequence ID" value="KAJ7690832.1"/>
    <property type="molecule type" value="Genomic_DNA"/>
</dbReference>
<dbReference type="Proteomes" id="UP001221757">
    <property type="component" value="Unassembled WGS sequence"/>
</dbReference>
<organism evidence="2 3">
    <name type="scientific">Mycena rosella</name>
    <name type="common">Pink bonnet</name>
    <name type="synonym">Agaricus rosellus</name>
    <dbReference type="NCBI Taxonomy" id="1033263"/>
    <lineage>
        <taxon>Eukaryota</taxon>
        <taxon>Fungi</taxon>
        <taxon>Dikarya</taxon>
        <taxon>Basidiomycota</taxon>
        <taxon>Agaricomycotina</taxon>
        <taxon>Agaricomycetes</taxon>
        <taxon>Agaricomycetidae</taxon>
        <taxon>Agaricales</taxon>
        <taxon>Marasmiineae</taxon>
        <taxon>Mycenaceae</taxon>
        <taxon>Mycena</taxon>
    </lineage>
</organism>
<dbReference type="AlphaFoldDB" id="A0AAD7DG24"/>
<sequence>MYTDLCIWVGRPMPPGLHRPPASGPPERSETSELRALGWGKADAVPVEKNFAVPQWAHVDWARTMGMQTLDSRRGENNVAFLSALVDDERSPARWSSLNGDN</sequence>
<reference evidence="2" key="1">
    <citation type="submission" date="2023-03" db="EMBL/GenBank/DDBJ databases">
        <title>Massive genome expansion in bonnet fungi (Mycena s.s.) driven by repeated elements and novel gene families across ecological guilds.</title>
        <authorList>
            <consortium name="Lawrence Berkeley National Laboratory"/>
            <person name="Harder C.B."/>
            <person name="Miyauchi S."/>
            <person name="Viragh M."/>
            <person name="Kuo A."/>
            <person name="Thoen E."/>
            <person name="Andreopoulos B."/>
            <person name="Lu D."/>
            <person name="Skrede I."/>
            <person name="Drula E."/>
            <person name="Henrissat B."/>
            <person name="Morin E."/>
            <person name="Kohler A."/>
            <person name="Barry K."/>
            <person name="LaButti K."/>
            <person name="Morin E."/>
            <person name="Salamov A."/>
            <person name="Lipzen A."/>
            <person name="Mereny Z."/>
            <person name="Hegedus B."/>
            <person name="Baldrian P."/>
            <person name="Stursova M."/>
            <person name="Weitz H."/>
            <person name="Taylor A."/>
            <person name="Grigoriev I.V."/>
            <person name="Nagy L.G."/>
            <person name="Martin F."/>
            <person name="Kauserud H."/>
        </authorList>
    </citation>
    <scope>NUCLEOTIDE SEQUENCE</scope>
    <source>
        <strain evidence="2">CBHHK067</strain>
    </source>
</reference>
<gene>
    <name evidence="2" type="ORF">B0H17DRAFT_1134104</name>
</gene>
<accession>A0AAD7DG24</accession>
<proteinExistence type="predicted"/>
<feature type="compositionally biased region" description="Pro residues" evidence="1">
    <location>
        <begin position="12"/>
        <end position="24"/>
    </location>
</feature>
<protein>
    <submittedName>
        <fullName evidence="2">Uncharacterized protein</fullName>
    </submittedName>
</protein>
<evidence type="ECO:0000256" key="1">
    <source>
        <dbReference type="SAM" id="MobiDB-lite"/>
    </source>
</evidence>
<evidence type="ECO:0000313" key="3">
    <source>
        <dbReference type="Proteomes" id="UP001221757"/>
    </source>
</evidence>